<feature type="signal peptide" evidence="1">
    <location>
        <begin position="1"/>
        <end position="21"/>
    </location>
</feature>
<dbReference type="InParanoid" id="C3ZDG9"/>
<dbReference type="PANTHER" id="PTHR36893">
    <property type="entry name" value="OS01G0275950 PROTEIN"/>
    <property type="match status" value="1"/>
</dbReference>
<keyword evidence="1" id="KW-0732">Signal</keyword>
<name>C3ZDG9_BRAFL</name>
<dbReference type="SUPFAM" id="SSF89372">
    <property type="entry name" value="Fucose-specific lectin"/>
    <property type="match status" value="1"/>
</dbReference>
<protein>
    <submittedName>
        <fullName evidence="2">Uncharacterized protein</fullName>
    </submittedName>
</protein>
<reference evidence="2" key="1">
    <citation type="journal article" date="2008" name="Nature">
        <title>The amphioxus genome and the evolution of the chordate karyotype.</title>
        <authorList>
            <consortium name="US DOE Joint Genome Institute (JGI-PGF)"/>
            <person name="Putnam N.H."/>
            <person name="Butts T."/>
            <person name="Ferrier D.E.K."/>
            <person name="Furlong R.F."/>
            <person name="Hellsten U."/>
            <person name="Kawashima T."/>
            <person name="Robinson-Rechavi M."/>
            <person name="Shoguchi E."/>
            <person name="Terry A."/>
            <person name="Yu J.-K."/>
            <person name="Benito-Gutierrez E.L."/>
            <person name="Dubchak I."/>
            <person name="Garcia-Fernandez J."/>
            <person name="Gibson-Brown J.J."/>
            <person name="Grigoriev I.V."/>
            <person name="Horton A.C."/>
            <person name="de Jong P.J."/>
            <person name="Jurka J."/>
            <person name="Kapitonov V.V."/>
            <person name="Kohara Y."/>
            <person name="Kuroki Y."/>
            <person name="Lindquist E."/>
            <person name="Lucas S."/>
            <person name="Osoegawa K."/>
            <person name="Pennacchio L.A."/>
            <person name="Salamov A.A."/>
            <person name="Satou Y."/>
            <person name="Sauka-Spengler T."/>
            <person name="Schmutz J."/>
            <person name="Shin-I T."/>
            <person name="Toyoda A."/>
            <person name="Bronner-Fraser M."/>
            <person name="Fujiyama A."/>
            <person name="Holland L.Z."/>
            <person name="Holland P.W.H."/>
            <person name="Satoh N."/>
            <person name="Rokhsar D.S."/>
        </authorList>
    </citation>
    <scope>NUCLEOTIDE SEQUENCE [LARGE SCALE GENOMIC DNA]</scope>
    <source>
        <strain evidence="2">S238N-H82</strain>
        <tissue evidence="2">Testes</tissue>
    </source>
</reference>
<organism>
    <name type="scientific">Branchiostoma floridae</name>
    <name type="common">Florida lancelet</name>
    <name type="synonym">Amphioxus</name>
    <dbReference type="NCBI Taxonomy" id="7739"/>
    <lineage>
        <taxon>Eukaryota</taxon>
        <taxon>Metazoa</taxon>
        <taxon>Chordata</taxon>
        <taxon>Cephalochordata</taxon>
        <taxon>Leptocardii</taxon>
        <taxon>Amphioxiformes</taxon>
        <taxon>Branchiostomatidae</taxon>
        <taxon>Branchiostoma</taxon>
    </lineage>
</organism>
<evidence type="ECO:0000256" key="1">
    <source>
        <dbReference type="SAM" id="SignalP"/>
    </source>
</evidence>
<sequence>MAAGLVRVVVLLCAAVAATRAWTWHSHGDPPGAWIQTALAPLLPYKGTRWFAPGTNGKLYERSQDSSGTWRWVDNGKPSSSSRYESDYNDVSDCSIVSKSGYKTRIFMRGSNGDLYEHLWEWNRRIGWTWRWHGRPLSPRPPNEPPVNVANIKPTSFLRSRNGMSYVFVVGTDGNMWLRVTQQNGGGRWYNLRRPAGKTIKSLHATRYGLWWAITTDGSVCRYHGGWPCFYLNDRPVLDCSDPYYAGGGRRSMFCITNNHDSYPRSSSFFWLYKLTVSGWGRSATASWVNYGKPTSGYANFFDRPNVAFDKFETWPVIQKPRSVFVPSTHGVFELRF</sequence>
<dbReference type="AlphaFoldDB" id="C3ZDG9"/>
<gene>
    <name evidence="2" type="ORF">BRAFLDRAFT_65344</name>
</gene>
<dbReference type="EMBL" id="GG666612">
    <property type="protein sequence ID" value="EEN48775.1"/>
    <property type="molecule type" value="Genomic_DNA"/>
</dbReference>
<accession>C3ZDG9</accession>
<feature type="chain" id="PRO_5002936680" evidence="1">
    <location>
        <begin position="22"/>
        <end position="337"/>
    </location>
</feature>
<proteinExistence type="predicted"/>
<dbReference type="PANTHER" id="PTHR36893:SF1">
    <property type="entry name" value="BULB-TYPE LECTIN DOMAIN-CONTAINING PROTEIN"/>
    <property type="match status" value="1"/>
</dbReference>
<evidence type="ECO:0000313" key="2">
    <source>
        <dbReference type="EMBL" id="EEN48775.1"/>
    </source>
</evidence>